<protein>
    <submittedName>
        <fullName evidence="1">Uncharacterized protein</fullName>
    </submittedName>
</protein>
<sequence>MNVTNHGYLAVNVMNHGYLAVKVMNNRHLVANRWDLGLWLSSESDGVGDLLLMLLPEVAANELQVT</sequence>
<proteinExistence type="predicted"/>
<reference evidence="1" key="1">
    <citation type="submission" date="2023-07" db="EMBL/GenBank/DDBJ databases">
        <title>draft genome sequence of fig (Ficus carica).</title>
        <authorList>
            <person name="Takahashi T."/>
            <person name="Nishimura K."/>
        </authorList>
    </citation>
    <scope>NUCLEOTIDE SEQUENCE</scope>
</reference>
<evidence type="ECO:0000313" key="2">
    <source>
        <dbReference type="Proteomes" id="UP001187192"/>
    </source>
</evidence>
<dbReference type="EMBL" id="BTGU01001322">
    <property type="protein sequence ID" value="GMN21591.1"/>
    <property type="molecule type" value="Genomic_DNA"/>
</dbReference>
<name>A0AA87ZBJ0_FICCA</name>
<evidence type="ECO:0000313" key="1">
    <source>
        <dbReference type="EMBL" id="GMN21591.1"/>
    </source>
</evidence>
<comment type="caution">
    <text evidence="1">The sequence shown here is derived from an EMBL/GenBank/DDBJ whole genome shotgun (WGS) entry which is preliminary data.</text>
</comment>
<accession>A0AA87ZBJ0</accession>
<dbReference type="Proteomes" id="UP001187192">
    <property type="component" value="Unassembled WGS sequence"/>
</dbReference>
<keyword evidence="2" id="KW-1185">Reference proteome</keyword>
<organism evidence="1 2">
    <name type="scientific">Ficus carica</name>
    <name type="common">Common fig</name>
    <dbReference type="NCBI Taxonomy" id="3494"/>
    <lineage>
        <taxon>Eukaryota</taxon>
        <taxon>Viridiplantae</taxon>
        <taxon>Streptophyta</taxon>
        <taxon>Embryophyta</taxon>
        <taxon>Tracheophyta</taxon>
        <taxon>Spermatophyta</taxon>
        <taxon>Magnoliopsida</taxon>
        <taxon>eudicotyledons</taxon>
        <taxon>Gunneridae</taxon>
        <taxon>Pentapetalae</taxon>
        <taxon>rosids</taxon>
        <taxon>fabids</taxon>
        <taxon>Rosales</taxon>
        <taxon>Moraceae</taxon>
        <taxon>Ficeae</taxon>
        <taxon>Ficus</taxon>
    </lineage>
</organism>
<dbReference type="AlphaFoldDB" id="A0AA87ZBJ0"/>
<gene>
    <name evidence="1" type="ORF">TIFTF001_040064</name>
</gene>